<evidence type="ECO:0000313" key="2">
    <source>
        <dbReference type="EMBL" id="QNM38191.1"/>
    </source>
</evidence>
<dbReference type="EMBL" id="MN720158">
    <property type="protein sequence ID" value="QNM38191.1"/>
    <property type="molecule type" value="mRNA"/>
</dbReference>
<keyword evidence="2" id="KW-0687">Ribonucleoprotein</keyword>
<accession>A0A7G9ISA5</accession>
<evidence type="ECO:0000256" key="1">
    <source>
        <dbReference type="SAM" id="MobiDB-lite"/>
    </source>
</evidence>
<dbReference type="AlphaFoldDB" id="A0A7G9ISA5"/>
<keyword evidence="2" id="KW-0689">Ribosomal protein</keyword>
<sequence length="96" mass="10622">MFQPRGGYRASDARRRHPGGAEPDPAARCPASPESPPTSGRGSDELERQRRTSSGQAGSSLQEEEDALIWQDPQGWWAAGGWEAERSLRGRKRQTF</sequence>
<protein>
    <submittedName>
        <fullName evidence="2">Ribosomal protein L4</fullName>
    </submittedName>
</protein>
<dbReference type="GO" id="GO:0005840">
    <property type="term" value="C:ribosome"/>
    <property type="evidence" value="ECO:0007669"/>
    <property type="project" value="UniProtKB-KW"/>
</dbReference>
<organism evidence="2">
    <name type="scientific">Perca flavescens</name>
    <name type="common">American yellow perch</name>
    <name type="synonym">Morone flavescens</name>
    <dbReference type="NCBI Taxonomy" id="8167"/>
    <lineage>
        <taxon>Eukaryota</taxon>
        <taxon>Metazoa</taxon>
        <taxon>Chordata</taxon>
        <taxon>Craniata</taxon>
        <taxon>Vertebrata</taxon>
        <taxon>Euteleostomi</taxon>
        <taxon>Actinopterygii</taxon>
        <taxon>Neopterygii</taxon>
        <taxon>Teleostei</taxon>
        <taxon>Neoteleostei</taxon>
        <taxon>Acanthomorphata</taxon>
        <taxon>Eupercaria</taxon>
        <taxon>Perciformes</taxon>
        <taxon>Percoidei</taxon>
        <taxon>Percidae</taxon>
        <taxon>Percinae</taxon>
        <taxon>Perca</taxon>
    </lineage>
</organism>
<reference evidence="2" key="1">
    <citation type="submission" date="2019-11" db="EMBL/GenBank/DDBJ databases">
        <title>Tissue Specific Optimal Reference Genes for Robust Real-Time PCR Normalization in Yellow Perch (Perca flavescens) Somatic Growth Axis.</title>
        <authorList>
            <person name="Hoppe P.D."/>
            <person name="Li W."/>
            <person name="Penn L."/>
            <person name="Schomberg D.T."/>
            <person name="Barry T.P."/>
            <person name="Shanmuganayagam D."/>
        </authorList>
    </citation>
    <scope>NUCLEOTIDE SEQUENCE</scope>
    <source>
        <tissue evidence="2">Whole brain</tissue>
    </source>
</reference>
<proteinExistence type="evidence at transcript level"/>
<feature type="compositionally biased region" description="Polar residues" evidence="1">
    <location>
        <begin position="52"/>
        <end position="61"/>
    </location>
</feature>
<feature type="region of interest" description="Disordered" evidence="1">
    <location>
        <begin position="1"/>
        <end position="72"/>
    </location>
</feature>
<name>A0A7G9ISA5_PERFV</name>